<reference evidence="2" key="2">
    <citation type="submission" date="2023-06" db="EMBL/GenBank/DDBJ databases">
        <authorList>
            <consortium name="Lawrence Berkeley National Laboratory"/>
            <person name="Haridas S."/>
            <person name="Hensen N."/>
            <person name="Bonometti L."/>
            <person name="Westerberg I."/>
            <person name="Brannstrom I.O."/>
            <person name="Guillou S."/>
            <person name="Cros-Aarteil S."/>
            <person name="Calhoun S."/>
            <person name="Kuo A."/>
            <person name="Mondo S."/>
            <person name="Pangilinan J."/>
            <person name="Riley R."/>
            <person name="Labutti K."/>
            <person name="Andreopoulos B."/>
            <person name="Lipzen A."/>
            <person name="Chen C."/>
            <person name="Yanf M."/>
            <person name="Daum C."/>
            <person name="Ng V."/>
            <person name="Clum A."/>
            <person name="Steindorff A."/>
            <person name="Ohm R."/>
            <person name="Martin F."/>
            <person name="Silar P."/>
            <person name="Natvig D."/>
            <person name="Lalanne C."/>
            <person name="Gautier V."/>
            <person name="Ament-Velasquez S.L."/>
            <person name="Kruys A."/>
            <person name="Hutchinson M.I."/>
            <person name="Powell A.J."/>
            <person name="Barry K."/>
            <person name="Miller A.N."/>
            <person name="Grigoriev I.V."/>
            <person name="Debuchy R."/>
            <person name="Gladieux P."/>
            <person name="Thoren M.H."/>
            <person name="Johannesson H."/>
        </authorList>
    </citation>
    <scope>NUCLEOTIDE SEQUENCE</scope>
    <source>
        <strain evidence="2">CBS 118394</strain>
    </source>
</reference>
<name>A0AAE0HUQ9_9PEZI</name>
<evidence type="ECO:0000313" key="2">
    <source>
        <dbReference type="EMBL" id="KAK3313243.1"/>
    </source>
</evidence>
<organism evidence="2 3">
    <name type="scientific">Apodospora peruviana</name>
    <dbReference type="NCBI Taxonomy" id="516989"/>
    <lineage>
        <taxon>Eukaryota</taxon>
        <taxon>Fungi</taxon>
        <taxon>Dikarya</taxon>
        <taxon>Ascomycota</taxon>
        <taxon>Pezizomycotina</taxon>
        <taxon>Sordariomycetes</taxon>
        <taxon>Sordariomycetidae</taxon>
        <taxon>Sordariales</taxon>
        <taxon>Lasiosphaeriaceae</taxon>
        <taxon>Apodospora</taxon>
    </lineage>
</organism>
<reference evidence="2" key="1">
    <citation type="journal article" date="2023" name="Mol. Phylogenet. Evol.">
        <title>Genome-scale phylogeny and comparative genomics of the fungal order Sordariales.</title>
        <authorList>
            <person name="Hensen N."/>
            <person name="Bonometti L."/>
            <person name="Westerberg I."/>
            <person name="Brannstrom I.O."/>
            <person name="Guillou S."/>
            <person name="Cros-Aarteil S."/>
            <person name="Calhoun S."/>
            <person name="Haridas S."/>
            <person name="Kuo A."/>
            <person name="Mondo S."/>
            <person name="Pangilinan J."/>
            <person name="Riley R."/>
            <person name="LaButti K."/>
            <person name="Andreopoulos B."/>
            <person name="Lipzen A."/>
            <person name="Chen C."/>
            <person name="Yan M."/>
            <person name="Daum C."/>
            <person name="Ng V."/>
            <person name="Clum A."/>
            <person name="Steindorff A."/>
            <person name="Ohm R.A."/>
            <person name="Martin F."/>
            <person name="Silar P."/>
            <person name="Natvig D.O."/>
            <person name="Lalanne C."/>
            <person name="Gautier V."/>
            <person name="Ament-Velasquez S.L."/>
            <person name="Kruys A."/>
            <person name="Hutchinson M.I."/>
            <person name="Powell A.J."/>
            <person name="Barry K."/>
            <person name="Miller A.N."/>
            <person name="Grigoriev I.V."/>
            <person name="Debuchy R."/>
            <person name="Gladieux P."/>
            <person name="Hiltunen Thoren M."/>
            <person name="Johannesson H."/>
        </authorList>
    </citation>
    <scope>NUCLEOTIDE SEQUENCE</scope>
    <source>
        <strain evidence="2">CBS 118394</strain>
    </source>
</reference>
<evidence type="ECO:0000256" key="1">
    <source>
        <dbReference type="SAM" id="MobiDB-lite"/>
    </source>
</evidence>
<comment type="caution">
    <text evidence="2">The sequence shown here is derived from an EMBL/GenBank/DDBJ whole genome shotgun (WGS) entry which is preliminary data.</text>
</comment>
<accession>A0AAE0HUQ9</accession>
<proteinExistence type="predicted"/>
<dbReference type="EMBL" id="JAUEDM010000008">
    <property type="protein sequence ID" value="KAK3313243.1"/>
    <property type="molecule type" value="Genomic_DNA"/>
</dbReference>
<keyword evidence="3" id="KW-1185">Reference proteome</keyword>
<feature type="region of interest" description="Disordered" evidence="1">
    <location>
        <begin position="246"/>
        <end position="272"/>
    </location>
</feature>
<dbReference type="Proteomes" id="UP001283341">
    <property type="component" value="Unassembled WGS sequence"/>
</dbReference>
<protein>
    <submittedName>
        <fullName evidence="2">Uncharacterized protein</fullName>
    </submittedName>
</protein>
<sequence length="272" mass="31012">MCIHITFICPGCKHASGITETKHCVHYKDDEYPGIAELERLNEQKHFFGWHCATRFCGYSRQTTSINALEILDIKKAEGQGRVQYMRRDSVSSNDSMNSNDVREILEASPDEDDPRNYAEPVSPKKRTRDDSEDHESAEEDEHAIKRRKLKDARRKNLTEGFVDIWSDALPEKPRNALHWLRAQVDRQGGQRKGTAFWNKDEDNLLLICNKLGLPIAQTSPFLPCHRNFECKSRLEHLLQQSKASKNIAKSSASSFKGKRKAVAGSSSSRRA</sequence>
<gene>
    <name evidence="2" type="ORF">B0H66DRAFT_644332</name>
</gene>
<feature type="compositionally biased region" description="Low complexity" evidence="1">
    <location>
        <begin position="246"/>
        <end position="255"/>
    </location>
</feature>
<dbReference type="AlphaFoldDB" id="A0AAE0HUQ9"/>
<feature type="compositionally biased region" description="Acidic residues" evidence="1">
    <location>
        <begin position="131"/>
        <end position="142"/>
    </location>
</feature>
<evidence type="ECO:0000313" key="3">
    <source>
        <dbReference type="Proteomes" id="UP001283341"/>
    </source>
</evidence>
<feature type="region of interest" description="Disordered" evidence="1">
    <location>
        <begin position="106"/>
        <end position="147"/>
    </location>
</feature>